<dbReference type="InterPro" id="IPR050315">
    <property type="entry name" value="FAD-oxidoreductase_2"/>
</dbReference>
<dbReference type="PANTHER" id="PTHR43400">
    <property type="entry name" value="FUMARATE REDUCTASE"/>
    <property type="match status" value="1"/>
</dbReference>
<dbReference type="GO" id="GO:0033765">
    <property type="term" value="F:steroid dehydrogenase activity, acting on the CH-CH group of donors"/>
    <property type="evidence" value="ECO:0007669"/>
    <property type="project" value="UniProtKB-ARBA"/>
</dbReference>
<evidence type="ECO:0000313" key="7">
    <source>
        <dbReference type="Proteomes" id="UP000663791"/>
    </source>
</evidence>
<name>A0A939BXA8_9ACTN</name>
<keyword evidence="2" id="KW-0285">Flavoprotein</keyword>
<dbReference type="SUPFAM" id="SSF51905">
    <property type="entry name" value="FAD/NAD(P)-binding domain"/>
    <property type="match status" value="1"/>
</dbReference>
<dbReference type="InterPro" id="IPR027477">
    <property type="entry name" value="Succ_DH/fumarate_Rdtase_cat_sf"/>
</dbReference>
<evidence type="ECO:0000256" key="4">
    <source>
        <dbReference type="ARBA" id="ARBA00023002"/>
    </source>
</evidence>
<dbReference type="EMBL" id="JAERTX010000001">
    <property type="protein sequence ID" value="MBM9458620.1"/>
    <property type="molecule type" value="Genomic_DNA"/>
</dbReference>
<proteinExistence type="predicted"/>
<reference evidence="6" key="1">
    <citation type="submission" date="2021-01" db="EMBL/GenBank/DDBJ databases">
        <title>Novel species in genus Nocardioides.</title>
        <authorList>
            <person name="Zhang G."/>
        </authorList>
    </citation>
    <scope>NUCLEOTIDE SEQUENCE</scope>
    <source>
        <strain evidence="6">Zg-536</strain>
    </source>
</reference>
<dbReference type="PRINTS" id="PR00411">
    <property type="entry name" value="PNDRDTASEI"/>
</dbReference>
<dbReference type="NCBIfam" id="NF005508">
    <property type="entry name" value="PRK07121.1-1"/>
    <property type="match status" value="1"/>
</dbReference>
<keyword evidence="7" id="KW-1185">Reference proteome</keyword>
<dbReference type="Pfam" id="PF00890">
    <property type="entry name" value="FAD_binding_2"/>
    <property type="match status" value="1"/>
</dbReference>
<evidence type="ECO:0000256" key="3">
    <source>
        <dbReference type="ARBA" id="ARBA00022827"/>
    </source>
</evidence>
<dbReference type="SUPFAM" id="SSF56425">
    <property type="entry name" value="Succinate dehydrogenase/fumarate reductase flavoprotein, catalytic domain"/>
    <property type="match status" value="1"/>
</dbReference>
<organism evidence="6 7">
    <name type="scientific">Nocardioides faecalis</name>
    <dbReference type="NCBI Taxonomy" id="2803858"/>
    <lineage>
        <taxon>Bacteria</taxon>
        <taxon>Bacillati</taxon>
        <taxon>Actinomycetota</taxon>
        <taxon>Actinomycetes</taxon>
        <taxon>Propionibacteriales</taxon>
        <taxon>Nocardioidaceae</taxon>
        <taxon>Nocardioides</taxon>
    </lineage>
</organism>
<dbReference type="InterPro" id="IPR036188">
    <property type="entry name" value="FAD/NAD-bd_sf"/>
</dbReference>
<dbReference type="Proteomes" id="UP000663791">
    <property type="component" value="Unassembled WGS sequence"/>
</dbReference>
<dbReference type="Gene3D" id="3.50.50.60">
    <property type="entry name" value="FAD/NAD(P)-binding domain"/>
    <property type="match status" value="1"/>
</dbReference>
<feature type="domain" description="FAD-dependent oxidoreductase 2 FAD-binding" evidence="5">
    <location>
        <begin position="27"/>
        <end position="466"/>
    </location>
</feature>
<accession>A0A939BXA8</accession>
<evidence type="ECO:0000256" key="1">
    <source>
        <dbReference type="ARBA" id="ARBA00001974"/>
    </source>
</evidence>
<dbReference type="Gene3D" id="3.90.700.10">
    <property type="entry name" value="Succinate dehydrogenase/fumarate reductase flavoprotein, catalytic domain"/>
    <property type="match status" value="1"/>
</dbReference>
<dbReference type="InterPro" id="IPR003953">
    <property type="entry name" value="FAD-dep_OxRdtase_2_FAD-bd"/>
</dbReference>
<evidence type="ECO:0000256" key="2">
    <source>
        <dbReference type="ARBA" id="ARBA00022630"/>
    </source>
</evidence>
<comment type="cofactor">
    <cofactor evidence="1">
        <name>FAD</name>
        <dbReference type="ChEBI" id="CHEBI:57692"/>
    </cofactor>
</comment>
<keyword evidence="4" id="KW-0560">Oxidoreductase</keyword>
<comment type="caution">
    <text evidence="6">The sequence shown here is derived from an EMBL/GenBank/DDBJ whole genome shotgun (WGS) entry which is preliminary data.</text>
</comment>
<dbReference type="NCBIfam" id="NF005510">
    <property type="entry name" value="PRK07121.1-3"/>
    <property type="match status" value="1"/>
</dbReference>
<keyword evidence="3" id="KW-0274">FAD</keyword>
<dbReference type="GO" id="GO:0008202">
    <property type="term" value="P:steroid metabolic process"/>
    <property type="evidence" value="ECO:0007669"/>
    <property type="project" value="UniProtKB-ARBA"/>
</dbReference>
<dbReference type="PANTHER" id="PTHR43400:SF10">
    <property type="entry name" value="3-OXOSTEROID 1-DEHYDROGENASE"/>
    <property type="match status" value="1"/>
</dbReference>
<evidence type="ECO:0000259" key="5">
    <source>
        <dbReference type="Pfam" id="PF00890"/>
    </source>
</evidence>
<gene>
    <name evidence="6" type="ORF">JK386_01760</name>
</gene>
<sequence length="497" mass="52314">MSTAAPGLALPEPLPADRIEESTEQFDVVVVGFGIAGGCAALEAARSGARVLLLEKAAVHGGTSSMSGGHFYLGGGTAVQTATGHTDSVEAMYDYLMASTKDPDAEKIRAYCEDSVAHFEWLESLGFEFERSYFPGKAVIQPGTEGLMFTGNEKVWPYRDEVPPAPRGHKVPVPGDTEGTRIVMDLLRTEVEKAGVEVRFETGATNLVVDGDGADQRVVGLAWRSFDATGIVAADAVIIAAGGFVMNPDMVARYTPALGSKLFTLGSTYDDGLGIRLGESVGAALENMEEPFITAPFYPPSSRVKGIIVNKLGQRFVAEDSYHARTSYHVLAQPDSVAYLIVDSEHLGEDHMPLVPLKDGFETLEEMEAGLGMPEGALVATVNRYNEHAAAGEDPDFHKHPDWLTPQTAGPWAVLDLSLGVALYAGFTIGGMATTLDGEVRRTDGSVVPGLYAAGACAANIAQDGNGYCSGTQLGEGSYFGRRAGVAAAVRAGATAG</sequence>
<protein>
    <submittedName>
        <fullName evidence="6">FAD-binding protein</fullName>
    </submittedName>
</protein>
<dbReference type="AlphaFoldDB" id="A0A939BXA8"/>
<dbReference type="RefSeq" id="WP_205289906.1">
    <property type="nucleotide sequence ID" value="NZ_CP074406.1"/>
</dbReference>
<evidence type="ECO:0000313" key="6">
    <source>
        <dbReference type="EMBL" id="MBM9458620.1"/>
    </source>
</evidence>